<dbReference type="EMBL" id="KV750653">
    <property type="protein sequence ID" value="OCL03932.1"/>
    <property type="molecule type" value="Genomic_DNA"/>
</dbReference>
<gene>
    <name evidence="1" type="ORF">AOQ84DRAFT_133773</name>
</gene>
<protein>
    <submittedName>
        <fullName evidence="1">Uncharacterized protein</fullName>
    </submittedName>
</protein>
<proteinExistence type="predicted"/>
<dbReference type="AlphaFoldDB" id="A0A8E2JNV1"/>
<dbReference type="PANTHER" id="PTHR36986:SF1">
    <property type="entry name" value="UPF0643 PROTEIN PB2B2.08"/>
    <property type="match status" value="1"/>
</dbReference>
<reference evidence="1 2" key="1">
    <citation type="journal article" date="2016" name="Nat. Commun.">
        <title>Ectomycorrhizal ecology is imprinted in the genome of the dominant symbiotic fungus Cenococcum geophilum.</title>
        <authorList>
            <consortium name="DOE Joint Genome Institute"/>
            <person name="Peter M."/>
            <person name="Kohler A."/>
            <person name="Ohm R.A."/>
            <person name="Kuo A."/>
            <person name="Krutzmann J."/>
            <person name="Morin E."/>
            <person name="Arend M."/>
            <person name="Barry K.W."/>
            <person name="Binder M."/>
            <person name="Choi C."/>
            <person name="Clum A."/>
            <person name="Copeland A."/>
            <person name="Grisel N."/>
            <person name="Haridas S."/>
            <person name="Kipfer T."/>
            <person name="LaButti K."/>
            <person name="Lindquist E."/>
            <person name="Lipzen A."/>
            <person name="Maire R."/>
            <person name="Meier B."/>
            <person name="Mihaltcheva S."/>
            <person name="Molinier V."/>
            <person name="Murat C."/>
            <person name="Poggeler S."/>
            <person name="Quandt C.A."/>
            <person name="Sperisen C."/>
            <person name="Tritt A."/>
            <person name="Tisserant E."/>
            <person name="Crous P.W."/>
            <person name="Henrissat B."/>
            <person name="Nehls U."/>
            <person name="Egli S."/>
            <person name="Spatafora J.W."/>
            <person name="Grigoriev I.V."/>
            <person name="Martin F.M."/>
        </authorList>
    </citation>
    <scope>NUCLEOTIDE SEQUENCE [LARGE SCALE GENOMIC DNA]</scope>
    <source>
        <strain evidence="1 2">CBS 207.34</strain>
    </source>
</reference>
<name>A0A8E2JNV1_9PEZI</name>
<dbReference type="OrthoDB" id="2140489at2759"/>
<evidence type="ECO:0000313" key="1">
    <source>
        <dbReference type="EMBL" id="OCL03932.1"/>
    </source>
</evidence>
<dbReference type="Proteomes" id="UP000250140">
    <property type="component" value="Unassembled WGS sequence"/>
</dbReference>
<organism evidence="1 2">
    <name type="scientific">Glonium stellatum</name>
    <dbReference type="NCBI Taxonomy" id="574774"/>
    <lineage>
        <taxon>Eukaryota</taxon>
        <taxon>Fungi</taxon>
        <taxon>Dikarya</taxon>
        <taxon>Ascomycota</taxon>
        <taxon>Pezizomycotina</taxon>
        <taxon>Dothideomycetes</taxon>
        <taxon>Pleosporomycetidae</taxon>
        <taxon>Gloniales</taxon>
        <taxon>Gloniaceae</taxon>
        <taxon>Glonium</taxon>
    </lineage>
</organism>
<keyword evidence="2" id="KW-1185">Reference proteome</keyword>
<evidence type="ECO:0000313" key="2">
    <source>
        <dbReference type="Proteomes" id="UP000250140"/>
    </source>
</evidence>
<accession>A0A8E2JNV1</accession>
<sequence length="251" mass="28192">MAPGINTSLFPGDFAKTSKSTTTSDRSTLVLDHTSVTKDFDALKFEAAASKQLVLEDVPPATQSETPLSTLLVSSPYNEEHHLLDLTTLDLPNRLFAKALSMLQPIRPDYATAAYVESLNWATVLNTLRNLCATEGYKWTAYSFYVVIFRSKLKPVIDADLLGKLDFYSHREATESGGLLKYWFGTPNEGRRNLATCLWRSKEDARKGGIGPWHKKARSAARDLYAEISFSSYRFTVEDGAKDWTFEDWVD</sequence>
<dbReference type="PANTHER" id="PTHR36986">
    <property type="entry name" value="UPF0643 PROTEIN PB2B2.08"/>
    <property type="match status" value="1"/>
</dbReference>